<dbReference type="SUPFAM" id="SSF57667">
    <property type="entry name" value="beta-beta-alpha zinc fingers"/>
    <property type="match status" value="4"/>
</dbReference>
<evidence type="ECO:0000256" key="2">
    <source>
        <dbReference type="ARBA" id="ARBA00022723"/>
    </source>
</evidence>
<evidence type="ECO:0000313" key="15">
    <source>
        <dbReference type="Proteomes" id="UP000765509"/>
    </source>
</evidence>
<dbReference type="InterPro" id="IPR013087">
    <property type="entry name" value="Znf_C2H2_type"/>
</dbReference>
<accession>A0A9Q3EE65</accession>
<keyword evidence="4 11" id="KW-0863">Zinc-finger</keyword>
<keyword evidence="2" id="KW-0479">Metal-binding</keyword>
<feature type="domain" description="C2H2-type" evidence="13">
    <location>
        <begin position="624"/>
        <end position="651"/>
    </location>
</feature>
<keyword evidence="8" id="KW-0010">Activator</keyword>
<protein>
    <recommendedName>
        <fullName evidence="13">C2H2-type domain-containing protein</fullName>
    </recommendedName>
</protein>
<feature type="domain" description="C2H2-type" evidence="13">
    <location>
        <begin position="712"/>
        <end position="739"/>
    </location>
</feature>
<feature type="domain" description="C2H2-type" evidence="13">
    <location>
        <begin position="652"/>
        <end position="681"/>
    </location>
</feature>
<organism evidence="14 15">
    <name type="scientific">Austropuccinia psidii MF-1</name>
    <dbReference type="NCBI Taxonomy" id="1389203"/>
    <lineage>
        <taxon>Eukaryota</taxon>
        <taxon>Fungi</taxon>
        <taxon>Dikarya</taxon>
        <taxon>Basidiomycota</taxon>
        <taxon>Pucciniomycotina</taxon>
        <taxon>Pucciniomycetes</taxon>
        <taxon>Pucciniales</taxon>
        <taxon>Sphaerophragmiaceae</taxon>
        <taxon>Austropuccinia</taxon>
    </lineage>
</organism>
<dbReference type="GO" id="GO:0000981">
    <property type="term" value="F:DNA-binding transcription factor activity, RNA polymerase II-specific"/>
    <property type="evidence" value="ECO:0007669"/>
    <property type="project" value="UniProtKB-ARBA"/>
</dbReference>
<dbReference type="GO" id="GO:0005667">
    <property type="term" value="C:transcription regulator complex"/>
    <property type="evidence" value="ECO:0007669"/>
    <property type="project" value="TreeGrafter"/>
</dbReference>
<evidence type="ECO:0000256" key="4">
    <source>
        <dbReference type="ARBA" id="ARBA00022771"/>
    </source>
</evidence>
<feature type="domain" description="C2H2-type" evidence="13">
    <location>
        <begin position="297"/>
        <end position="327"/>
    </location>
</feature>
<sequence length="770" mass="87171">MKTYRHKETDINHKRQPSDIQNSSNLQSNFWMENLFNPSSLSPSNHDHSINSSSSNNIHSDSDPFEFFCCTNQSCLNSTSDHQNILFNPSKSSLNSISNQNHHQFQSNNQNQNQINHSKFELEKTFNDHQINQFNNFSTNCDCCQAGCPPSPISFENCLDCYPNNNQPIYHHSVISSKSSRLMSPSLASIDLSNQSDSLNSPSRRRDSDSLNESIEWIDKELEQLIACCCCNEPTDSQNLPSHHADAHPSHHVNFNWLNNPSNSSIDKSNNLIDHPHIHSNHSNQSPPPNDSILAQFSCQWKDCTQEFNNHSDLIHHVNSCHLFQNDLITKKSNNHNQIPSHHHHLINHLNHSYIHPKPNKLDSTTTEALKNPLESLLVCCGLSSHDLIPHDHSINLSPSSFCSKSPLENQSSSNRQLVLNGLSSPSFNFSSSILQPNLSPSNPQSSNLDHINLSHQSLGPFKSSFDHTTPKKISENDQFLECSSNGPQSFEQNFRDNQWLCDLASSANCTLIHDKKAVDTIETETTTGPTLDLELHVCKWESCRGKKFLSTAHLTEHISNDHVGSGKSTYACLWEGCSLEGAMHKSINRNDNFTHQTSNTRKSFNQRQKLMRHLQTHTGDRPFECEICQKRFGEMATLVQHRRTHTNEKPYKCLEPGCGKSFALQSALTIHKRTHSGLKPFECPVKGCGSSFSESSNLSKHMKIHEGIKRFECERCGRRFSRSDQLARHKKSEESQLQQQTLADAKIGKLQKLNESCLTTRKKSKINKK</sequence>
<comment type="caution">
    <text evidence="14">The sequence shown here is derived from an EMBL/GenBank/DDBJ whole genome shotgun (WGS) entry which is preliminary data.</text>
</comment>
<feature type="domain" description="C2H2-type" evidence="13">
    <location>
        <begin position="682"/>
        <end position="711"/>
    </location>
</feature>
<keyword evidence="9" id="KW-0804">Transcription</keyword>
<evidence type="ECO:0000256" key="6">
    <source>
        <dbReference type="ARBA" id="ARBA00023015"/>
    </source>
</evidence>
<gene>
    <name evidence="14" type="ORF">O181_059063</name>
</gene>
<dbReference type="PANTHER" id="PTHR14003:SF24">
    <property type="entry name" value="ZINC FINGER PROTEIN 410"/>
    <property type="match status" value="1"/>
</dbReference>
<dbReference type="GO" id="GO:0000978">
    <property type="term" value="F:RNA polymerase II cis-regulatory region sequence-specific DNA binding"/>
    <property type="evidence" value="ECO:0007669"/>
    <property type="project" value="TreeGrafter"/>
</dbReference>
<name>A0A9Q3EE65_9BASI</name>
<feature type="compositionally biased region" description="Basic and acidic residues" evidence="12">
    <location>
        <begin position="1"/>
        <end position="17"/>
    </location>
</feature>
<keyword evidence="6" id="KW-0805">Transcription regulation</keyword>
<dbReference type="GO" id="GO:0000785">
    <property type="term" value="C:chromatin"/>
    <property type="evidence" value="ECO:0007669"/>
    <property type="project" value="TreeGrafter"/>
</dbReference>
<dbReference type="AlphaFoldDB" id="A0A9Q3EE65"/>
<evidence type="ECO:0000256" key="5">
    <source>
        <dbReference type="ARBA" id="ARBA00022833"/>
    </source>
</evidence>
<feature type="region of interest" description="Disordered" evidence="12">
    <location>
        <begin position="1"/>
        <end position="23"/>
    </location>
</feature>
<evidence type="ECO:0000256" key="11">
    <source>
        <dbReference type="PROSITE-ProRule" id="PRU00042"/>
    </source>
</evidence>
<keyword evidence="10" id="KW-0539">Nucleus</keyword>
<dbReference type="FunFam" id="3.30.160.60:FF:000072">
    <property type="entry name" value="zinc finger protein 143 isoform X1"/>
    <property type="match status" value="1"/>
</dbReference>
<evidence type="ECO:0000256" key="10">
    <source>
        <dbReference type="ARBA" id="ARBA00023242"/>
    </source>
</evidence>
<evidence type="ECO:0000256" key="9">
    <source>
        <dbReference type="ARBA" id="ARBA00023163"/>
    </source>
</evidence>
<dbReference type="FunFam" id="3.30.160.60:FF:001289">
    <property type="entry name" value="Zinc finger protein 574"/>
    <property type="match status" value="1"/>
</dbReference>
<evidence type="ECO:0000256" key="1">
    <source>
        <dbReference type="ARBA" id="ARBA00004123"/>
    </source>
</evidence>
<comment type="subcellular location">
    <subcellularLocation>
        <location evidence="1">Nucleus</location>
    </subcellularLocation>
</comment>
<dbReference type="GO" id="GO:0008270">
    <property type="term" value="F:zinc ion binding"/>
    <property type="evidence" value="ECO:0007669"/>
    <property type="project" value="UniProtKB-KW"/>
</dbReference>
<keyword evidence="5" id="KW-0862">Zinc</keyword>
<keyword evidence="3" id="KW-0677">Repeat</keyword>
<dbReference type="PROSITE" id="PS00028">
    <property type="entry name" value="ZINC_FINGER_C2H2_1"/>
    <property type="match status" value="4"/>
</dbReference>
<dbReference type="EMBL" id="AVOT02027343">
    <property type="protein sequence ID" value="MBW0519348.1"/>
    <property type="molecule type" value="Genomic_DNA"/>
</dbReference>
<dbReference type="InterPro" id="IPR036236">
    <property type="entry name" value="Znf_C2H2_sf"/>
</dbReference>
<reference evidence="14" key="1">
    <citation type="submission" date="2021-03" db="EMBL/GenBank/DDBJ databases">
        <title>Draft genome sequence of rust myrtle Austropuccinia psidii MF-1, a brazilian biotype.</title>
        <authorList>
            <person name="Quecine M.C."/>
            <person name="Pachon D.M.R."/>
            <person name="Bonatelli M.L."/>
            <person name="Correr F.H."/>
            <person name="Franceschini L.M."/>
            <person name="Leite T.F."/>
            <person name="Margarido G.R.A."/>
            <person name="Almeida C.A."/>
            <person name="Ferrarezi J.A."/>
            <person name="Labate C.A."/>
        </authorList>
    </citation>
    <scope>NUCLEOTIDE SEQUENCE</scope>
    <source>
        <strain evidence="14">MF-1</strain>
    </source>
</reference>
<proteinExistence type="predicted"/>
<dbReference type="Proteomes" id="UP000765509">
    <property type="component" value="Unassembled WGS sequence"/>
</dbReference>
<keyword evidence="15" id="KW-1185">Reference proteome</keyword>
<dbReference type="PROSITE" id="PS50157">
    <property type="entry name" value="ZINC_FINGER_C2H2_2"/>
    <property type="match status" value="6"/>
</dbReference>
<evidence type="ECO:0000259" key="13">
    <source>
        <dbReference type="PROSITE" id="PS50157"/>
    </source>
</evidence>
<dbReference type="Pfam" id="PF00096">
    <property type="entry name" value="zf-C2H2"/>
    <property type="match status" value="4"/>
</dbReference>
<dbReference type="SMART" id="SM00355">
    <property type="entry name" value="ZnF_C2H2"/>
    <property type="match status" value="7"/>
</dbReference>
<dbReference type="GO" id="GO:0031519">
    <property type="term" value="C:PcG protein complex"/>
    <property type="evidence" value="ECO:0007669"/>
    <property type="project" value="TreeGrafter"/>
</dbReference>
<dbReference type="PANTHER" id="PTHR14003">
    <property type="entry name" value="TRANSCRIPTIONAL REPRESSOR PROTEIN YY"/>
    <property type="match status" value="1"/>
</dbReference>
<keyword evidence="7" id="KW-0238">DNA-binding</keyword>
<evidence type="ECO:0000256" key="3">
    <source>
        <dbReference type="ARBA" id="ARBA00022737"/>
    </source>
</evidence>
<evidence type="ECO:0000313" key="14">
    <source>
        <dbReference type="EMBL" id="MBW0519348.1"/>
    </source>
</evidence>
<evidence type="ECO:0000256" key="8">
    <source>
        <dbReference type="ARBA" id="ARBA00023159"/>
    </source>
</evidence>
<feature type="domain" description="C2H2-type" evidence="13">
    <location>
        <begin position="596"/>
        <end position="623"/>
    </location>
</feature>
<evidence type="ECO:0000256" key="12">
    <source>
        <dbReference type="SAM" id="MobiDB-lite"/>
    </source>
</evidence>
<dbReference type="Gene3D" id="3.30.160.60">
    <property type="entry name" value="Classic Zinc Finger"/>
    <property type="match status" value="7"/>
</dbReference>
<evidence type="ECO:0000256" key="7">
    <source>
        <dbReference type="ARBA" id="ARBA00023125"/>
    </source>
</evidence>
<dbReference type="FunFam" id="3.30.160.60:FF:002343">
    <property type="entry name" value="Zinc finger protein 33A"/>
    <property type="match status" value="1"/>
</dbReference>
<dbReference type="OrthoDB" id="2496851at2759"/>